<dbReference type="PANTHER" id="PTHR19282:SF530">
    <property type="entry name" value="TETRASPANIN"/>
    <property type="match status" value="1"/>
</dbReference>
<comment type="caution">
    <text evidence="8">The sequence shown here is derived from an EMBL/GenBank/DDBJ whole genome shotgun (WGS) entry which is preliminary data.</text>
</comment>
<reference evidence="8" key="1">
    <citation type="submission" date="2022-11" db="EMBL/GenBank/DDBJ databases">
        <authorList>
            <person name="Kikuchi T."/>
        </authorList>
    </citation>
    <scope>NUCLEOTIDE SEQUENCE</scope>
    <source>
        <strain evidence="8">PS1010</strain>
    </source>
</reference>
<dbReference type="Proteomes" id="UP001152747">
    <property type="component" value="Unassembled WGS sequence"/>
</dbReference>
<proteinExistence type="inferred from homology"/>
<dbReference type="AlphaFoldDB" id="A0A9P1ND79"/>
<dbReference type="SUPFAM" id="SSF48652">
    <property type="entry name" value="Tetraspanin"/>
    <property type="match status" value="1"/>
</dbReference>
<evidence type="ECO:0000313" key="8">
    <source>
        <dbReference type="EMBL" id="CAI5456778.1"/>
    </source>
</evidence>
<evidence type="ECO:0000256" key="3">
    <source>
        <dbReference type="ARBA" id="ARBA00022692"/>
    </source>
</evidence>
<feature type="transmembrane region" description="Helical" evidence="7">
    <location>
        <begin position="12"/>
        <end position="35"/>
    </location>
</feature>
<dbReference type="OrthoDB" id="5870230at2759"/>
<feature type="transmembrane region" description="Helical" evidence="7">
    <location>
        <begin position="97"/>
        <end position="121"/>
    </location>
</feature>
<evidence type="ECO:0000256" key="4">
    <source>
        <dbReference type="ARBA" id="ARBA00022989"/>
    </source>
</evidence>
<dbReference type="GO" id="GO:0005886">
    <property type="term" value="C:plasma membrane"/>
    <property type="evidence" value="ECO:0007669"/>
    <property type="project" value="TreeGrafter"/>
</dbReference>
<dbReference type="PANTHER" id="PTHR19282">
    <property type="entry name" value="TETRASPANIN"/>
    <property type="match status" value="1"/>
</dbReference>
<keyword evidence="3 7" id="KW-0812">Transmembrane</keyword>
<dbReference type="InterPro" id="IPR000301">
    <property type="entry name" value="Tetraspanin_animals"/>
</dbReference>
<evidence type="ECO:0000256" key="2">
    <source>
        <dbReference type="ARBA" id="ARBA00006840"/>
    </source>
</evidence>
<organism evidence="8 9">
    <name type="scientific">Caenorhabditis angaria</name>
    <dbReference type="NCBI Taxonomy" id="860376"/>
    <lineage>
        <taxon>Eukaryota</taxon>
        <taxon>Metazoa</taxon>
        <taxon>Ecdysozoa</taxon>
        <taxon>Nematoda</taxon>
        <taxon>Chromadorea</taxon>
        <taxon>Rhabditida</taxon>
        <taxon>Rhabditina</taxon>
        <taxon>Rhabditomorpha</taxon>
        <taxon>Rhabditoidea</taxon>
        <taxon>Rhabditidae</taxon>
        <taxon>Peloderinae</taxon>
        <taxon>Caenorhabditis</taxon>
    </lineage>
</organism>
<accession>A0A9P1ND79</accession>
<feature type="disulfide bond" evidence="6">
    <location>
        <begin position="158"/>
        <end position="174"/>
    </location>
</feature>
<gene>
    <name evidence="8" type="ORF">CAMP_LOCUS19415</name>
</gene>
<keyword evidence="6" id="KW-1015">Disulfide bond</keyword>
<dbReference type="PRINTS" id="PR00259">
    <property type="entry name" value="TMFOUR"/>
</dbReference>
<comment type="subcellular location">
    <subcellularLocation>
        <location evidence="1 7">Membrane</location>
        <topology evidence="1 7">Multi-pass membrane protein</topology>
    </subcellularLocation>
</comment>
<keyword evidence="4 7" id="KW-1133">Transmembrane helix</keyword>
<feature type="transmembrane region" description="Helical" evidence="7">
    <location>
        <begin position="197"/>
        <end position="220"/>
    </location>
</feature>
<feature type="transmembrane region" description="Helical" evidence="7">
    <location>
        <begin position="68"/>
        <end position="90"/>
    </location>
</feature>
<protein>
    <recommendedName>
        <fullName evidence="7">Tetraspanin</fullName>
    </recommendedName>
</protein>
<evidence type="ECO:0000256" key="1">
    <source>
        <dbReference type="ARBA" id="ARBA00004141"/>
    </source>
</evidence>
<dbReference type="PIRSF" id="PIRSF002419">
    <property type="entry name" value="Tetraspanin"/>
    <property type="match status" value="1"/>
</dbReference>
<keyword evidence="9" id="KW-1185">Reference proteome</keyword>
<name>A0A9P1ND79_9PELO</name>
<feature type="disulfide bond" evidence="6">
    <location>
        <begin position="157"/>
        <end position="183"/>
    </location>
</feature>
<evidence type="ECO:0000256" key="5">
    <source>
        <dbReference type="ARBA" id="ARBA00023136"/>
    </source>
</evidence>
<evidence type="ECO:0000313" key="9">
    <source>
        <dbReference type="Proteomes" id="UP001152747"/>
    </source>
</evidence>
<dbReference type="InterPro" id="IPR008952">
    <property type="entry name" value="Tetraspanin_EC2_sf"/>
</dbReference>
<dbReference type="Pfam" id="PF00335">
    <property type="entry name" value="Tetraspanin"/>
    <property type="match status" value="1"/>
</dbReference>
<dbReference type="InterPro" id="IPR018499">
    <property type="entry name" value="Tetraspanin/Peripherin"/>
</dbReference>
<evidence type="ECO:0000256" key="7">
    <source>
        <dbReference type="RuleBase" id="RU361218"/>
    </source>
</evidence>
<dbReference type="EMBL" id="CANHGI010000006">
    <property type="protein sequence ID" value="CAI5456778.1"/>
    <property type="molecule type" value="Genomic_DNA"/>
</dbReference>
<comment type="similarity">
    <text evidence="2 7">Belongs to the tetraspanin (TM4SF) family.</text>
</comment>
<keyword evidence="5 7" id="KW-0472">Membrane</keyword>
<evidence type="ECO:0000256" key="6">
    <source>
        <dbReference type="PIRSR" id="PIRSR002419-1"/>
    </source>
</evidence>
<sequence length="233" mass="25823">MVYGFGNSCVKLLFFIVNLLICICGGLICGFSLWANLDRNFSEHLDQFVRKIDGGSMEHINEIAKYQASLWILVAVGALLFLVGFLGCCGAACESPILLGLFFFVIVILTAIELGATVFAMTNRAEFLKSVESVMTKSADTPDFRRNLKPIQDVLNCCGATHMTQHLYIDEHLCGEHPVAIDCFNRIEKMVDSANESIIVCGFVLLAIELFALLFSCVLCRASRETRYSAYYA</sequence>